<dbReference type="GO" id="GO:0005524">
    <property type="term" value="F:ATP binding"/>
    <property type="evidence" value="ECO:0007669"/>
    <property type="project" value="InterPro"/>
</dbReference>
<dbReference type="AlphaFoldDB" id="A0A9R0YAA5"/>
<evidence type="ECO:0000313" key="4">
    <source>
        <dbReference type="EMBL" id="VAI51083.1"/>
    </source>
</evidence>
<dbReference type="InterPro" id="IPR050154">
    <property type="entry name" value="UbiB_kinase"/>
</dbReference>
<dbReference type="Pfam" id="PF03109">
    <property type="entry name" value="ABC1"/>
    <property type="match status" value="1"/>
</dbReference>
<feature type="domain" description="Protein kinase" evidence="3">
    <location>
        <begin position="233"/>
        <end position="576"/>
    </location>
</feature>
<reference evidence="4 5" key="1">
    <citation type="submission" date="2017-09" db="EMBL/GenBank/DDBJ databases">
        <authorList>
            <consortium name="International Durum Wheat Genome Sequencing Consortium (IDWGSC)"/>
            <person name="Milanesi L."/>
        </authorList>
    </citation>
    <scope>NUCLEOTIDE SEQUENCE [LARGE SCALE GENOMIC DNA]</scope>
    <source>
        <strain evidence="5">cv. Svevo</strain>
    </source>
</reference>
<feature type="compositionally biased region" description="Low complexity" evidence="2">
    <location>
        <begin position="27"/>
        <end position="40"/>
    </location>
</feature>
<name>A0A9R0YAA5_TRITD</name>
<gene>
    <name evidence="4" type="ORF">TRITD_6Av1G215090</name>
</gene>
<dbReference type="PANTHER" id="PTHR10566:SF123">
    <property type="entry name" value="PROTEIN KINASE SUPERFAMILY PROTEIN"/>
    <property type="match status" value="1"/>
</dbReference>
<dbReference type="PROSITE" id="PS50011">
    <property type="entry name" value="PROTEIN_KINASE_DOM"/>
    <property type="match status" value="1"/>
</dbReference>
<keyword evidence="5" id="KW-1185">Reference proteome</keyword>
<dbReference type="EMBL" id="LT934121">
    <property type="protein sequence ID" value="VAI51083.1"/>
    <property type="molecule type" value="Genomic_DNA"/>
</dbReference>
<evidence type="ECO:0000259" key="3">
    <source>
        <dbReference type="PROSITE" id="PS50011"/>
    </source>
</evidence>
<accession>A0A9R0YAA5</accession>
<feature type="compositionally biased region" description="Low complexity" evidence="2">
    <location>
        <begin position="53"/>
        <end position="71"/>
    </location>
</feature>
<dbReference type="InterPro" id="IPR000719">
    <property type="entry name" value="Prot_kinase_dom"/>
</dbReference>
<evidence type="ECO:0000256" key="2">
    <source>
        <dbReference type="SAM" id="MobiDB-lite"/>
    </source>
</evidence>
<sequence>MADLQALKVYADSSKQEFVLRFLGSKQQPPQSQQQSTELKPVFKKQPKPKGPKPNGQQKEQQQQQQQALQPPAFPPNPHPPGLSCMELMMADVDALNLYVNYFLAILSTPLPQHYDPDLLAQYFVSRPHILVFRTVQILFAFLVGAVKVQMFKKASLTTDATHSTSVSNEGFDASQYMVGQLLKDTFLDLGPTFIKGLALAELHERVPPFPREDAMKIIEGEFERPVSQVFSYISDEPVASASFGQVYQGRTFDGALVAIKVQRPNLLPSVLRDIYILRLGLSFVRKVAKRRSNISLYADELGRGFVDELDYNIEADNATKFLDTHSNYSFVMVPKVLKQLTRKRVLTMEWVAGENPRELLSLAKGISGSIAELSEKQKLDAKARLLDLVNKGVEASLVQLLETGLLHADPHPGNLRYTPDGRVGFLDFGLLCEMEKKHSRAMLSSIVHIVNGDWASLVYDLIEMDVVPPRTNLRRVTMDLEDTLGEVTFEGGIPDIKFSRVLGKIWSIALKYHFRMPPYFTLVLRSIASLEGLAIAQDGTFKTFQAAYPYVVRKLLSDNSLDTRKVLHEEGPASN</sequence>
<dbReference type="InterPro" id="IPR004147">
    <property type="entry name" value="ABC1_dom"/>
</dbReference>
<dbReference type="Gramene" id="TRITD6Av1G215090.7">
    <property type="protein sequence ID" value="TRITD6Av1G215090.7"/>
    <property type="gene ID" value="TRITD6Av1G215090"/>
</dbReference>
<evidence type="ECO:0000313" key="5">
    <source>
        <dbReference type="Proteomes" id="UP000324705"/>
    </source>
</evidence>
<feature type="region of interest" description="Disordered" evidence="2">
    <location>
        <begin position="22"/>
        <end position="81"/>
    </location>
</feature>
<dbReference type="Proteomes" id="UP000324705">
    <property type="component" value="Chromosome 6A"/>
</dbReference>
<evidence type="ECO:0000256" key="1">
    <source>
        <dbReference type="ARBA" id="ARBA00009670"/>
    </source>
</evidence>
<organism evidence="4 5">
    <name type="scientific">Triticum turgidum subsp. durum</name>
    <name type="common">Durum wheat</name>
    <name type="synonym">Triticum durum</name>
    <dbReference type="NCBI Taxonomy" id="4567"/>
    <lineage>
        <taxon>Eukaryota</taxon>
        <taxon>Viridiplantae</taxon>
        <taxon>Streptophyta</taxon>
        <taxon>Embryophyta</taxon>
        <taxon>Tracheophyta</taxon>
        <taxon>Spermatophyta</taxon>
        <taxon>Magnoliopsida</taxon>
        <taxon>Liliopsida</taxon>
        <taxon>Poales</taxon>
        <taxon>Poaceae</taxon>
        <taxon>BOP clade</taxon>
        <taxon>Pooideae</taxon>
        <taxon>Triticodae</taxon>
        <taxon>Triticeae</taxon>
        <taxon>Triticinae</taxon>
        <taxon>Triticum</taxon>
    </lineage>
</organism>
<dbReference type="SUPFAM" id="SSF56112">
    <property type="entry name" value="Protein kinase-like (PK-like)"/>
    <property type="match status" value="1"/>
</dbReference>
<dbReference type="GO" id="GO:0004672">
    <property type="term" value="F:protein kinase activity"/>
    <property type="evidence" value="ECO:0007669"/>
    <property type="project" value="InterPro"/>
</dbReference>
<protein>
    <recommendedName>
        <fullName evidence="3">Protein kinase domain-containing protein</fullName>
    </recommendedName>
</protein>
<dbReference type="PANTHER" id="PTHR10566">
    <property type="entry name" value="CHAPERONE-ACTIVITY OF BC1 COMPLEX CABC1 -RELATED"/>
    <property type="match status" value="1"/>
</dbReference>
<feature type="compositionally biased region" description="Basic residues" evidence="2">
    <location>
        <begin position="42"/>
        <end position="51"/>
    </location>
</feature>
<feature type="compositionally biased region" description="Pro residues" evidence="2">
    <location>
        <begin position="72"/>
        <end position="81"/>
    </location>
</feature>
<dbReference type="CDD" id="cd05121">
    <property type="entry name" value="ABC1_ADCK3-like"/>
    <property type="match status" value="1"/>
</dbReference>
<comment type="similarity">
    <text evidence="1">Belongs to the protein kinase superfamily. ADCK protein kinase family.</text>
</comment>
<dbReference type="InterPro" id="IPR011009">
    <property type="entry name" value="Kinase-like_dom_sf"/>
</dbReference>
<proteinExistence type="inferred from homology"/>